<accession>D1JNJ8</accession>
<dbReference type="EMBL" id="VOHV01000018">
    <property type="protein sequence ID" value="TWV36462.1"/>
    <property type="molecule type" value="Genomic_DNA"/>
</dbReference>
<dbReference type="Proteomes" id="UP000436803">
    <property type="component" value="Unassembled WGS sequence"/>
</dbReference>
<comment type="caution">
    <text evidence="3">The sequence shown here is derived from an EMBL/GenBank/DDBJ whole genome shotgun (WGS) entry which is preliminary data.</text>
</comment>
<evidence type="ECO:0000313" key="9">
    <source>
        <dbReference type="Proteomes" id="UP000318041"/>
    </source>
</evidence>
<dbReference type="EMBL" id="VOHY01000010">
    <property type="protein sequence ID" value="TWV72717.1"/>
    <property type="molecule type" value="Genomic_DNA"/>
</dbReference>
<dbReference type="EMBL" id="VWCJ01000007">
    <property type="protein sequence ID" value="KAA4996669.1"/>
    <property type="molecule type" value="Genomic_DNA"/>
</dbReference>
<sequence length="81" mass="9476">MDIICTFALRLKVSEYIRLTLASLHGKIRCTRCITGTRRVVQLVHDEMYNWYTTSCTTGISYPLKESKLARNITWNSLEKY</sequence>
<evidence type="ECO:0000313" key="14">
    <source>
        <dbReference type="Proteomes" id="UP000479773"/>
    </source>
</evidence>
<dbReference type="Proteomes" id="UP000315444">
    <property type="component" value="Unassembled WGS sequence"/>
</dbReference>
<dbReference type="EMBL" id="VWAW01000004">
    <property type="protein sequence ID" value="KAA5176234.1"/>
    <property type="molecule type" value="Genomic_DNA"/>
</dbReference>
<dbReference type="Proteomes" id="UP000318041">
    <property type="component" value="Unassembled WGS sequence"/>
</dbReference>
<name>D1JNJ8_BACFG</name>
<dbReference type="Proteomes" id="UP000479773">
    <property type="component" value="Unassembled WGS sequence"/>
</dbReference>
<evidence type="ECO:0000313" key="6">
    <source>
        <dbReference type="EMBL" id="TWV45382.1"/>
    </source>
</evidence>
<reference evidence="5 8" key="2">
    <citation type="submission" date="2019-07" db="EMBL/GenBank/DDBJ databases">
        <title>Genome sequencing of Bacteroides fragilis.</title>
        <authorList>
            <person name="Galasyn E.V."/>
            <person name="Ruoff K.L."/>
            <person name="Price C.E."/>
            <person name="Valls R.A."/>
            <person name="O'Toole G.A."/>
        </authorList>
    </citation>
    <scope>NUCLEOTIDE SEQUENCE [LARGE SCALE GENOMIC DNA]</scope>
    <source>
        <strain evidence="5 8">AD135F_1B</strain>
    </source>
</reference>
<dbReference type="HOGENOM" id="CLU_2566835_0_0_10"/>
<dbReference type="Proteomes" id="UP000319026">
    <property type="component" value="Unassembled WGS sequence"/>
</dbReference>
<evidence type="ECO:0000313" key="10">
    <source>
        <dbReference type="Proteomes" id="UP000319026"/>
    </source>
</evidence>
<dbReference type="EMBL" id="VOHT01000011">
    <property type="protein sequence ID" value="TWV45382.1"/>
    <property type="molecule type" value="Genomic_DNA"/>
</dbReference>
<evidence type="ECO:0000313" key="4">
    <source>
        <dbReference type="EMBL" id="KAA5207274.1"/>
    </source>
</evidence>
<dbReference type="Proteomes" id="UP000460666">
    <property type="component" value="Unassembled WGS sequence"/>
</dbReference>
<evidence type="ECO:0000313" key="12">
    <source>
        <dbReference type="Proteomes" id="UP000436803"/>
    </source>
</evidence>
<evidence type="ECO:0000313" key="1">
    <source>
        <dbReference type="EMBL" id="KAA4755368.1"/>
    </source>
</evidence>
<evidence type="ECO:0000313" key="3">
    <source>
        <dbReference type="EMBL" id="KAA5176234.1"/>
    </source>
</evidence>
<organism evidence="3 12">
    <name type="scientific">Bacteroides fragilis</name>
    <dbReference type="NCBI Taxonomy" id="817"/>
    <lineage>
        <taxon>Bacteria</taxon>
        <taxon>Pseudomonadati</taxon>
        <taxon>Bacteroidota</taxon>
        <taxon>Bacteroidia</taxon>
        <taxon>Bacteroidales</taxon>
        <taxon>Bacteroidaceae</taxon>
        <taxon>Bacteroides</taxon>
    </lineage>
</organism>
<reference evidence="11 12" key="1">
    <citation type="journal article" date="2019" name="Nat. Med.">
        <title>A library of human gut bacterial isolates paired with longitudinal multiomics data enables mechanistic microbiome research.</title>
        <authorList>
            <person name="Poyet M."/>
            <person name="Groussin M."/>
            <person name="Gibbons S.M."/>
            <person name="Avila-Pacheco J."/>
            <person name="Jiang X."/>
            <person name="Kearney S.M."/>
            <person name="Perrotta A.R."/>
            <person name="Berdy B."/>
            <person name="Zhao S."/>
            <person name="Lieberman T.D."/>
            <person name="Swanson P.K."/>
            <person name="Smith M."/>
            <person name="Roesemann S."/>
            <person name="Alexander J.E."/>
            <person name="Rich S.A."/>
            <person name="Livny J."/>
            <person name="Vlamakis H."/>
            <person name="Clish C."/>
            <person name="Bullock K."/>
            <person name="Deik A."/>
            <person name="Scott J."/>
            <person name="Pierce K.A."/>
            <person name="Xavier R.J."/>
            <person name="Alm E.J."/>
        </authorList>
    </citation>
    <scope>NUCLEOTIDE SEQUENCE [LARGE SCALE GENOMIC DNA]</scope>
    <source>
        <strain evidence="4 11">BIOML-A1</strain>
        <strain evidence="1 14">BIOML-A106</strain>
        <strain evidence="2 13">BIOML-A46</strain>
        <strain evidence="3 12">BIOML-A7</strain>
    </source>
</reference>
<evidence type="ECO:0000313" key="8">
    <source>
        <dbReference type="Proteomes" id="UP000315444"/>
    </source>
</evidence>
<dbReference type="EMBL" id="VWEQ01000003">
    <property type="protein sequence ID" value="KAA4755368.1"/>
    <property type="molecule type" value="Genomic_DNA"/>
</dbReference>
<evidence type="ECO:0000313" key="7">
    <source>
        <dbReference type="EMBL" id="TWV72717.1"/>
    </source>
</evidence>
<reference evidence="7 9" key="4">
    <citation type="submission" date="2019-08" db="EMBL/GenBank/DDBJ databases">
        <title>Genome sequencing of Bacteroides fragilis Sample_iSURF_9.</title>
        <authorList>
            <person name="Chandler J.E."/>
            <person name="Ruoff K.L."/>
            <person name="Price C.E."/>
            <person name="Valls R.A."/>
            <person name="O'Toole G.A."/>
        </authorList>
    </citation>
    <scope>NUCLEOTIDE SEQUENCE [LARGE SCALE GENOMIC DNA]</scope>
    <source>
        <strain evidence="7 9">CFPLTA004_1B</strain>
    </source>
</reference>
<dbReference type="EMBL" id="VWAQ01000009">
    <property type="protein sequence ID" value="KAA5207274.1"/>
    <property type="molecule type" value="Genomic_DNA"/>
</dbReference>
<dbReference type="AlphaFoldDB" id="D1JNJ8"/>
<evidence type="ECO:0000313" key="11">
    <source>
        <dbReference type="Proteomes" id="UP000429838"/>
    </source>
</evidence>
<evidence type="ECO:0000313" key="5">
    <source>
        <dbReference type="EMBL" id="TWV36462.1"/>
    </source>
</evidence>
<gene>
    <name evidence="4" type="ORF">F2Z25_11880</name>
    <name evidence="3" type="ORF">F2Z29_06695</name>
    <name evidence="2" type="ORF">F2Z89_11830</name>
    <name evidence="1" type="ORF">F3B44_04980</name>
    <name evidence="6" type="ORF">FSA03_20530</name>
    <name evidence="5" type="ORF">FSA06_24300</name>
    <name evidence="7" type="ORF">FSA08_13130</name>
</gene>
<evidence type="ECO:0000313" key="13">
    <source>
        <dbReference type="Proteomes" id="UP000460666"/>
    </source>
</evidence>
<proteinExistence type="predicted"/>
<reference evidence="6 10" key="3">
    <citation type="submission" date="2019-07" db="EMBL/GenBank/DDBJ databases">
        <title>Genome Sequencing of Bacteroides fragilis.</title>
        <authorList>
            <person name="Pinto K.M."/>
            <person name="Ruoff K.L."/>
            <person name="Price C.E."/>
            <person name="Valls R.A."/>
            <person name="O'Toole G.A."/>
        </authorList>
    </citation>
    <scope>NUCLEOTIDE SEQUENCE [LARGE SCALE GENOMIC DNA]</scope>
    <source>
        <strain evidence="6 10">AD135F_3B</strain>
    </source>
</reference>
<dbReference type="Proteomes" id="UP000429838">
    <property type="component" value="Unassembled WGS sequence"/>
</dbReference>
<evidence type="ECO:0000313" key="2">
    <source>
        <dbReference type="EMBL" id="KAA4996669.1"/>
    </source>
</evidence>
<protein>
    <submittedName>
        <fullName evidence="3">Uncharacterized protein</fullName>
    </submittedName>
</protein>